<accession>A0A9N9DUJ8</accession>
<evidence type="ECO:0000256" key="2">
    <source>
        <dbReference type="SAM" id="MobiDB-lite"/>
    </source>
</evidence>
<feature type="region of interest" description="Disordered" evidence="2">
    <location>
        <begin position="1"/>
        <end position="22"/>
    </location>
</feature>
<comment type="caution">
    <text evidence="3">The sequence shown here is derived from an EMBL/GenBank/DDBJ whole genome shotgun (WGS) entry which is preliminary data.</text>
</comment>
<feature type="coiled-coil region" evidence="1">
    <location>
        <begin position="79"/>
        <end position="128"/>
    </location>
</feature>
<dbReference type="AlphaFoldDB" id="A0A9N9DUJ8"/>
<evidence type="ECO:0000313" key="3">
    <source>
        <dbReference type="EMBL" id="CAG8648579.1"/>
    </source>
</evidence>
<dbReference type="Proteomes" id="UP000789831">
    <property type="component" value="Unassembled WGS sequence"/>
</dbReference>
<organism evidence="3 4">
    <name type="scientific">Ambispora gerdemannii</name>
    <dbReference type="NCBI Taxonomy" id="144530"/>
    <lineage>
        <taxon>Eukaryota</taxon>
        <taxon>Fungi</taxon>
        <taxon>Fungi incertae sedis</taxon>
        <taxon>Mucoromycota</taxon>
        <taxon>Glomeromycotina</taxon>
        <taxon>Glomeromycetes</taxon>
        <taxon>Archaeosporales</taxon>
        <taxon>Ambisporaceae</taxon>
        <taxon>Ambispora</taxon>
    </lineage>
</organism>
<keyword evidence="4" id="KW-1185">Reference proteome</keyword>
<reference evidence="3" key="1">
    <citation type="submission" date="2021-06" db="EMBL/GenBank/DDBJ databases">
        <authorList>
            <person name="Kallberg Y."/>
            <person name="Tangrot J."/>
            <person name="Rosling A."/>
        </authorList>
    </citation>
    <scope>NUCLEOTIDE SEQUENCE</scope>
    <source>
        <strain evidence="3">MT106</strain>
    </source>
</reference>
<dbReference type="EMBL" id="CAJVPL010004522">
    <property type="protein sequence ID" value="CAG8648579.1"/>
    <property type="molecule type" value="Genomic_DNA"/>
</dbReference>
<feature type="coiled-coil region" evidence="1">
    <location>
        <begin position="191"/>
        <end position="270"/>
    </location>
</feature>
<gene>
    <name evidence="3" type="ORF">AGERDE_LOCUS11306</name>
</gene>
<sequence>MLKEEIETKDESGNSTFETEETEIEVGEFLQFFWQKKESGQLASYDGDFESPRIPKEAEVLDDNLPNLAEMANVLAKSSNALITSLENLNQRMQELKQQVQISMTGQNSGVQAEIIQLRSQLADLAQEVHRRKNTTTIVATVAVGIATGGTSLVIQAAAIGGAYLVGSALDADRKKQENENKQLNLKGEISKQIRDEINNLQDERNQKASQLNTLEQHLAQKQNKLNDPNTPEYEKAQIRSEITSFVAQIDKLKKEINGYDDKINGLIKQSGKTITGGTEKGASQLLLYEYGELFKKLEVINDKATAENNKNNSSNNINTAKNCSECKNSITGQCLQDDGKKFCSQYCFDNYYVCDKCQQKITGKYYSSGSNQNTNKK</sequence>
<proteinExistence type="predicted"/>
<feature type="non-terminal residue" evidence="3">
    <location>
        <position position="378"/>
    </location>
</feature>
<evidence type="ECO:0000313" key="4">
    <source>
        <dbReference type="Proteomes" id="UP000789831"/>
    </source>
</evidence>
<feature type="compositionally biased region" description="Basic and acidic residues" evidence="2">
    <location>
        <begin position="1"/>
        <end position="12"/>
    </location>
</feature>
<dbReference type="OrthoDB" id="2440313at2759"/>
<name>A0A9N9DUJ8_9GLOM</name>
<keyword evidence="1" id="KW-0175">Coiled coil</keyword>
<dbReference type="Gene3D" id="2.10.110.10">
    <property type="entry name" value="Cysteine Rich Protein"/>
    <property type="match status" value="1"/>
</dbReference>
<protein>
    <submittedName>
        <fullName evidence="3">5154_t:CDS:1</fullName>
    </submittedName>
</protein>
<evidence type="ECO:0000256" key="1">
    <source>
        <dbReference type="SAM" id="Coils"/>
    </source>
</evidence>